<dbReference type="EMBL" id="LR796233">
    <property type="protein sequence ID" value="CAB4128746.1"/>
    <property type="molecule type" value="Genomic_DNA"/>
</dbReference>
<organism evidence="1">
    <name type="scientific">uncultured Caudovirales phage</name>
    <dbReference type="NCBI Taxonomy" id="2100421"/>
    <lineage>
        <taxon>Viruses</taxon>
        <taxon>Duplodnaviria</taxon>
        <taxon>Heunggongvirae</taxon>
        <taxon>Uroviricota</taxon>
        <taxon>Caudoviricetes</taxon>
        <taxon>Peduoviridae</taxon>
        <taxon>Maltschvirus</taxon>
        <taxon>Maltschvirus maltsch</taxon>
    </lineage>
</organism>
<proteinExistence type="predicted"/>
<reference evidence="1" key="1">
    <citation type="submission" date="2020-04" db="EMBL/GenBank/DDBJ databases">
        <authorList>
            <person name="Chiriac C."/>
            <person name="Salcher M."/>
            <person name="Ghai R."/>
            <person name="Kavagutti S V."/>
        </authorList>
    </citation>
    <scope>NUCLEOTIDE SEQUENCE</scope>
</reference>
<gene>
    <name evidence="1" type="ORF">UFOVP112_68</name>
</gene>
<sequence length="62" mass="7468">MLKYQTTAEYKEMVRNLSVQDLMNMADMYNEFQNPSVKDVEVRNILNNEVERRINNWEIAEV</sequence>
<evidence type="ECO:0000313" key="1">
    <source>
        <dbReference type="EMBL" id="CAB4128746.1"/>
    </source>
</evidence>
<name>A0A6J5L682_9CAUD</name>
<protein>
    <submittedName>
        <fullName evidence="1">Uncharacterized protein</fullName>
    </submittedName>
</protein>
<accession>A0A6J5L682</accession>